<dbReference type="PANTHER" id="PTHR22946:SF9">
    <property type="entry name" value="POLYKETIDE TRANSFERASE AF380"/>
    <property type="match status" value="1"/>
</dbReference>
<gene>
    <name evidence="4" type="ORF">EV670_0235</name>
</gene>
<evidence type="ECO:0000256" key="1">
    <source>
        <dbReference type="ARBA" id="ARBA00022801"/>
    </source>
</evidence>
<sequence>MRSLLLFLAFLLPAALHHANAGNAEIRVRDDATGRTVARLEAFTYLPSGKGPFPVLVLSHGSAGGSPKASISWKRDGRHWAKQGYLVVAPMRQGRGKSSGISPESEEKDCDVEHWHDALPLSFADLDATIEYTRSLPLARQDGVTLIGVSRGGFLSVAYAAEGKHRSRVRAVVNFVGGWTAQAEDQCPVDFNLAAFARYGANAKAPMIWLYGARDLFYGDDAVHQYVDAFSHAGGNLEFHFFPGVPENGHWLPSYPARWQSVVDAFLRANNAP</sequence>
<keyword evidence="5" id="KW-1185">Reference proteome</keyword>
<dbReference type="PANTHER" id="PTHR22946">
    <property type="entry name" value="DIENELACTONE HYDROLASE DOMAIN-CONTAINING PROTEIN-RELATED"/>
    <property type="match status" value="1"/>
</dbReference>
<evidence type="ECO:0000313" key="5">
    <source>
        <dbReference type="Proteomes" id="UP000293671"/>
    </source>
</evidence>
<keyword evidence="2" id="KW-0732">Signal</keyword>
<feature type="chain" id="PRO_5020753228" evidence="2">
    <location>
        <begin position="20"/>
        <end position="273"/>
    </location>
</feature>
<feature type="domain" description="Dienelactone hydrolase" evidence="3">
    <location>
        <begin position="41"/>
        <end position="245"/>
    </location>
</feature>
<dbReference type="RefSeq" id="WP_130429996.1">
    <property type="nucleotide sequence ID" value="NZ_SHKP01000004.1"/>
</dbReference>
<feature type="signal peptide" evidence="2">
    <location>
        <begin position="1"/>
        <end position="19"/>
    </location>
</feature>
<dbReference type="Gene3D" id="3.40.50.1820">
    <property type="entry name" value="alpha/beta hydrolase"/>
    <property type="match status" value="1"/>
</dbReference>
<dbReference type="InterPro" id="IPR050261">
    <property type="entry name" value="FrsA_esterase"/>
</dbReference>
<evidence type="ECO:0000313" key="4">
    <source>
        <dbReference type="EMBL" id="RZU02214.1"/>
    </source>
</evidence>
<evidence type="ECO:0000259" key="3">
    <source>
        <dbReference type="Pfam" id="PF01738"/>
    </source>
</evidence>
<protein>
    <submittedName>
        <fullName evidence="4">Dienelactone hydrolase</fullName>
    </submittedName>
</protein>
<dbReference type="EMBL" id="SHKP01000004">
    <property type="protein sequence ID" value="RZU02214.1"/>
    <property type="molecule type" value="Genomic_DNA"/>
</dbReference>
<dbReference type="GO" id="GO:0052689">
    <property type="term" value="F:carboxylic ester hydrolase activity"/>
    <property type="evidence" value="ECO:0007669"/>
    <property type="project" value="UniProtKB-ARBA"/>
</dbReference>
<proteinExistence type="predicted"/>
<keyword evidence="1 4" id="KW-0378">Hydrolase</keyword>
<dbReference type="SUPFAM" id="SSF53474">
    <property type="entry name" value="alpha/beta-Hydrolases"/>
    <property type="match status" value="1"/>
</dbReference>
<dbReference type="InterPro" id="IPR029058">
    <property type="entry name" value="AB_hydrolase_fold"/>
</dbReference>
<comment type="caution">
    <text evidence="4">The sequence shown here is derived from an EMBL/GenBank/DDBJ whole genome shotgun (WGS) entry which is preliminary data.</text>
</comment>
<dbReference type="Proteomes" id="UP000293671">
    <property type="component" value="Unassembled WGS sequence"/>
</dbReference>
<dbReference type="InterPro" id="IPR002925">
    <property type="entry name" value="Dienelactn_hydro"/>
</dbReference>
<name>A0A4Q7VZC4_9BURK</name>
<dbReference type="Pfam" id="PF01738">
    <property type="entry name" value="DLH"/>
    <property type="match status" value="1"/>
</dbReference>
<accession>A0A4Q7VZC4</accession>
<dbReference type="OrthoDB" id="8564128at2"/>
<organism evidence="4 5">
    <name type="scientific">Rivibacter subsaxonicus</name>
    <dbReference type="NCBI Taxonomy" id="457575"/>
    <lineage>
        <taxon>Bacteria</taxon>
        <taxon>Pseudomonadati</taxon>
        <taxon>Pseudomonadota</taxon>
        <taxon>Betaproteobacteria</taxon>
        <taxon>Burkholderiales</taxon>
        <taxon>Rivibacter</taxon>
    </lineage>
</organism>
<dbReference type="AlphaFoldDB" id="A0A4Q7VZC4"/>
<evidence type="ECO:0000256" key="2">
    <source>
        <dbReference type="SAM" id="SignalP"/>
    </source>
</evidence>
<reference evidence="4 5" key="1">
    <citation type="submission" date="2019-02" db="EMBL/GenBank/DDBJ databases">
        <title>Genomic Encyclopedia of Type Strains, Phase IV (KMG-IV): sequencing the most valuable type-strain genomes for metagenomic binning, comparative biology and taxonomic classification.</title>
        <authorList>
            <person name="Goeker M."/>
        </authorList>
    </citation>
    <scope>NUCLEOTIDE SEQUENCE [LARGE SCALE GENOMIC DNA]</scope>
    <source>
        <strain evidence="4 5">DSM 19570</strain>
    </source>
</reference>